<evidence type="ECO:0000313" key="3">
    <source>
        <dbReference type="Proteomes" id="UP001630127"/>
    </source>
</evidence>
<dbReference type="SUPFAM" id="SSF81383">
    <property type="entry name" value="F-box domain"/>
    <property type="match status" value="1"/>
</dbReference>
<feature type="domain" description="F-box" evidence="1">
    <location>
        <begin position="1"/>
        <end position="44"/>
    </location>
</feature>
<proteinExistence type="predicted"/>
<accession>A0ABD2YCW4</accession>
<dbReference type="AlphaFoldDB" id="A0ABD2YCW4"/>
<dbReference type="SMART" id="SM00256">
    <property type="entry name" value="FBOX"/>
    <property type="match status" value="1"/>
</dbReference>
<comment type="caution">
    <text evidence="2">The sequence shown here is derived from an EMBL/GenBank/DDBJ whole genome shotgun (WGS) entry which is preliminary data.</text>
</comment>
<dbReference type="Proteomes" id="UP001630127">
    <property type="component" value="Unassembled WGS sequence"/>
</dbReference>
<protein>
    <recommendedName>
        <fullName evidence="1">F-box domain-containing protein</fullName>
    </recommendedName>
</protein>
<gene>
    <name evidence="2" type="ORF">ACH5RR_037852</name>
</gene>
<dbReference type="PROSITE" id="PS50181">
    <property type="entry name" value="FBOX"/>
    <property type="match status" value="1"/>
</dbReference>
<evidence type="ECO:0000259" key="1">
    <source>
        <dbReference type="PROSITE" id="PS50181"/>
    </source>
</evidence>
<dbReference type="InterPro" id="IPR001810">
    <property type="entry name" value="F-box_dom"/>
</dbReference>
<dbReference type="CDD" id="cd22157">
    <property type="entry name" value="F-box_AtFBW1-like"/>
    <property type="match status" value="1"/>
</dbReference>
<name>A0ABD2YCW4_9GENT</name>
<dbReference type="PANTHER" id="PTHR31672:SF10">
    <property type="entry name" value="F-BOX DOMAIN-CONTAINING PROTEIN"/>
    <property type="match status" value="1"/>
</dbReference>
<dbReference type="Pfam" id="PF00646">
    <property type="entry name" value="F-box"/>
    <property type="match status" value="1"/>
</dbReference>
<dbReference type="PANTHER" id="PTHR31672">
    <property type="entry name" value="BNACNNG10540D PROTEIN"/>
    <property type="match status" value="1"/>
</dbReference>
<dbReference type="InterPro" id="IPR017451">
    <property type="entry name" value="F-box-assoc_interact_dom"/>
</dbReference>
<dbReference type="Gene3D" id="1.20.1280.50">
    <property type="match status" value="1"/>
</dbReference>
<organism evidence="2 3">
    <name type="scientific">Cinchona calisaya</name>
    <dbReference type="NCBI Taxonomy" id="153742"/>
    <lineage>
        <taxon>Eukaryota</taxon>
        <taxon>Viridiplantae</taxon>
        <taxon>Streptophyta</taxon>
        <taxon>Embryophyta</taxon>
        <taxon>Tracheophyta</taxon>
        <taxon>Spermatophyta</taxon>
        <taxon>Magnoliopsida</taxon>
        <taxon>eudicotyledons</taxon>
        <taxon>Gunneridae</taxon>
        <taxon>Pentapetalae</taxon>
        <taxon>asterids</taxon>
        <taxon>lamiids</taxon>
        <taxon>Gentianales</taxon>
        <taxon>Rubiaceae</taxon>
        <taxon>Cinchonoideae</taxon>
        <taxon>Cinchoneae</taxon>
        <taxon>Cinchona</taxon>
    </lineage>
</organism>
<sequence length="425" mass="48690">MNLVLPEDVLAEILVRLPVKSLIRFRCVSKTWRDLINSTYFADMHLGHGKNNRRHRRVVLVNRIIKDEKKAWLSFHSDIADFAAAAAPALKLPSPHHNTSIKLFGSCNGIVCIAELARARSDSNKDKINLCNFTTREFLTLPPSPFGWPDEFEDGCANTTSLGFGFDPSTQDYKLVKFVGYFFEEITTEPLIGVHIYQLKTNSWRNLGFTPTEISYRWPFQNFCTSILVNGSLIMHWCASRRCEDWCRGILSFNMCTEAFQTIEFPCDFEPIDTGYNLAVLNDSLALILSKIKTSRQFPADITSIEEICEHSTDIWVMMDYGIKESWVKKYSIEPFSLLRSASLTWPIPWFSWNDNILLLQSLNGYLFSCSLKDNCCQEICKYDIRGFGMLEAIVYEETLVSFGGIGDGLYWRKIDGDSSWNHND</sequence>
<dbReference type="InterPro" id="IPR006527">
    <property type="entry name" value="F-box-assoc_dom_typ1"/>
</dbReference>
<dbReference type="NCBIfam" id="TIGR01640">
    <property type="entry name" value="F_box_assoc_1"/>
    <property type="match status" value="1"/>
</dbReference>
<keyword evidence="3" id="KW-1185">Reference proteome</keyword>
<dbReference type="InterPro" id="IPR050796">
    <property type="entry name" value="SCF_F-box_component"/>
</dbReference>
<dbReference type="EMBL" id="JBJUIK010000015">
    <property type="protein sequence ID" value="KAL3503403.1"/>
    <property type="molecule type" value="Genomic_DNA"/>
</dbReference>
<reference evidence="2 3" key="1">
    <citation type="submission" date="2024-11" db="EMBL/GenBank/DDBJ databases">
        <title>A near-complete genome assembly of Cinchona calisaya.</title>
        <authorList>
            <person name="Lian D.C."/>
            <person name="Zhao X.W."/>
            <person name="Wei L."/>
        </authorList>
    </citation>
    <scope>NUCLEOTIDE SEQUENCE [LARGE SCALE GENOMIC DNA]</scope>
    <source>
        <tissue evidence="2">Nenye</tissue>
    </source>
</reference>
<evidence type="ECO:0000313" key="2">
    <source>
        <dbReference type="EMBL" id="KAL3503403.1"/>
    </source>
</evidence>
<dbReference type="InterPro" id="IPR036047">
    <property type="entry name" value="F-box-like_dom_sf"/>
</dbReference>
<dbReference type="Pfam" id="PF07734">
    <property type="entry name" value="FBA_1"/>
    <property type="match status" value="1"/>
</dbReference>